<dbReference type="Pfam" id="PF01435">
    <property type="entry name" value="Peptidase_M48"/>
    <property type="match status" value="1"/>
</dbReference>
<keyword evidence="9" id="KW-0256">Endoplasmic reticulum</keyword>
<evidence type="ECO:0000256" key="5">
    <source>
        <dbReference type="ARBA" id="ARBA00023049"/>
    </source>
</evidence>
<feature type="transmembrane region" description="Helical" evidence="9">
    <location>
        <begin position="335"/>
        <end position="353"/>
    </location>
</feature>
<keyword evidence="4 8" id="KW-0862">Zinc</keyword>
<feature type="transmembrane region" description="Helical" evidence="9">
    <location>
        <begin position="6"/>
        <end position="26"/>
    </location>
</feature>
<dbReference type="GO" id="GO:0005789">
    <property type="term" value="C:endoplasmic reticulum membrane"/>
    <property type="evidence" value="ECO:0007669"/>
    <property type="project" value="UniProtKB-SubCell"/>
</dbReference>
<dbReference type="Gene3D" id="3.30.2010.10">
    <property type="entry name" value="Metalloproteases ('zincins'), catalytic domain"/>
    <property type="match status" value="1"/>
</dbReference>
<name>A0A7E4VJ95_PANRE</name>
<evidence type="ECO:0000256" key="2">
    <source>
        <dbReference type="ARBA" id="ARBA00022723"/>
    </source>
</evidence>
<comment type="similarity">
    <text evidence="9">Belongs to the peptidase M48A family.</text>
</comment>
<protein>
    <recommendedName>
        <fullName evidence="9">CAAX prenyl protease</fullName>
        <ecNumber evidence="9">3.4.24.84</ecNumber>
    </recommendedName>
</protein>
<feature type="binding site" evidence="8">
    <location>
        <position position="328"/>
    </location>
    <ligand>
        <name>Zn(2+)</name>
        <dbReference type="ChEBI" id="CHEBI:29105"/>
        <note>catalytic</note>
    </ligand>
</feature>
<evidence type="ECO:0000256" key="7">
    <source>
        <dbReference type="PIRSR" id="PIRSR627057-1"/>
    </source>
</evidence>
<proteinExistence type="inferred from homology"/>
<keyword evidence="2 8" id="KW-0479">Metal-binding</keyword>
<dbReference type="WBParaSite" id="Pan_g2173.t1">
    <property type="protein sequence ID" value="Pan_g2173.t1"/>
    <property type="gene ID" value="Pan_g2173"/>
</dbReference>
<dbReference type="InterPro" id="IPR001915">
    <property type="entry name" value="Peptidase_M48"/>
</dbReference>
<feature type="region of interest" description="Disordered" evidence="10">
    <location>
        <begin position="275"/>
        <end position="308"/>
    </location>
</feature>
<feature type="binding site" evidence="8">
    <location>
        <position position="404"/>
    </location>
    <ligand>
        <name>Zn(2+)</name>
        <dbReference type="ChEBI" id="CHEBI:29105"/>
        <note>catalytic</note>
    </ligand>
</feature>
<feature type="binding site" evidence="8">
    <location>
        <position position="324"/>
    </location>
    <ligand>
        <name>Zn(2+)</name>
        <dbReference type="ChEBI" id="CHEBI:29105"/>
        <note>catalytic</note>
    </ligand>
</feature>
<keyword evidence="3 9" id="KW-0378">Hydrolase</keyword>
<dbReference type="GO" id="GO:0071586">
    <property type="term" value="P:CAAX-box protein processing"/>
    <property type="evidence" value="ECO:0007669"/>
    <property type="project" value="UniProtKB-UniRule"/>
</dbReference>
<evidence type="ECO:0000256" key="4">
    <source>
        <dbReference type="ARBA" id="ARBA00022833"/>
    </source>
</evidence>
<keyword evidence="13" id="KW-1185">Reference proteome</keyword>
<feature type="active site" evidence="7">
    <location>
        <position position="325"/>
    </location>
</feature>
<evidence type="ECO:0000259" key="11">
    <source>
        <dbReference type="Pfam" id="PF01435"/>
    </source>
</evidence>
<feature type="transmembrane region" description="Helical" evidence="9">
    <location>
        <begin position="64"/>
        <end position="84"/>
    </location>
</feature>
<keyword evidence="9" id="KW-1133">Transmembrane helix</keyword>
<feature type="transmembrane region" description="Helical" evidence="9">
    <location>
        <begin position="175"/>
        <end position="195"/>
    </location>
</feature>
<keyword evidence="1 9" id="KW-0645">Protease</keyword>
<sequence>MDPSIIFWTLFGINWAIFLFEQYLAWRQYKVHEKHEKRPDSLKDLLTKKNFILARRYKLDRGRFGFVSDVVTQIQTSIFVFGGFMHMAWEFVGQYTDSEIVQSAYFLVLTTLIDVVLSLPFGLYDTFVIEERHGFNQQTLGFYFTDKAKKIALNLALTVPIVSAIIWFVKWGGDYFFFYLWLFISAIIFLLMTIYPEFIAPLFDKYVPLPDSELKVKIEDLAKRVGFPLTKLYVVQGSKRSSHSNAYMYGFWNNKRIVLYDTLLSPETIVQLFGEPEKKPEPTQPKQEVDVSDSSEDEETSANSVKNRVGKGMTDDEVVAVLGHEIGHWRMKHTVIQLTIAEINLFFSLFFFAKLYQYQPLFDAFGFLGETPTLIGLLLVFQLILAIYNELFGIAQSFLSRRMEFDADKYSADLGYADALGKALIKLGVDNLSLPIDDPIYSAVHHSHPPIPERIKALKKST</sequence>
<evidence type="ECO:0000313" key="14">
    <source>
        <dbReference type="WBParaSite" id="Pan_g2173.t1"/>
    </source>
</evidence>
<evidence type="ECO:0000313" key="13">
    <source>
        <dbReference type="Proteomes" id="UP000492821"/>
    </source>
</evidence>
<evidence type="ECO:0000256" key="9">
    <source>
        <dbReference type="RuleBase" id="RU366005"/>
    </source>
</evidence>
<feature type="transmembrane region" description="Helical" evidence="9">
    <location>
        <begin position="151"/>
        <end position="169"/>
    </location>
</feature>
<dbReference type="EC" id="3.4.24.84" evidence="9"/>
<reference evidence="13" key="1">
    <citation type="journal article" date="2013" name="Genetics">
        <title>The draft genome and transcriptome of Panagrellus redivivus are shaped by the harsh demands of a free-living lifestyle.</title>
        <authorList>
            <person name="Srinivasan J."/>
            <person name="Dillman A.R."/>
            <person name="Macchietto M.G."/>
            <person name="Heikkinen L."/>
            <person name="Lakso M."/>
            <person name="Fracchia K.M."/>
            <person name="Antoshechkin I."/>
            <person name="Mortazavi A."/>
            <person name="Wong G."/>
            <person name="Sternberg P.W."/>
        </authorList>
    </citation>
    <scope>NUCLEOTIDE SEQUENCE [LARGE SCALE GENOMIC DNA]</scope>
    <source>
        <strain evidence="13">MT8872</strain>
    </source>
</reference>
<evidence type="ECO:0000256" key="6">
    <source>
        <dbReference type="ARBA" id="ARBA00044456"/>
    </source>
</evidence>
<feature type="transmembrane region" description="Helical" evidence="9">
    <location>
        <begin position="373"/>
        <end position="395"/>
    </location>
</feature>
<feature type="compositionally biased region" description="Acidic residues" evidence="10">
    <location>
        <begin position="290"/>
        <end position="300"/>
    </location>
</feature>
<keyword evidence="9" id="KW-0812">Transmembrane</keyword>
<evidence type="ECO:0000256" key="1">
    <source>
        <dbReference type="ARBA" id="ARBA00022670"/>
    </source>
</evidence>
<keyword evidence="9" id="KW-0472">Membrane</keyword>
<dbReference type="Proteomes" id="UP000492821">
    <property type="component" value="Unassembled WGS sequence"/>
</dbReference>
<comment type="function">
    <text evidence="9">Proteolytically removes the C-terminal three residues of farnesylated proteins.</text>
</comment>
<comment type="subcellular location">
    <subcellularLocation>
        <location evidence="9">Endoplasmic reticulum membrane</location>
        <topology evidence="9">Multi-pass membrane protein</topology>
    </subcellularLocation>
</comment>
<reference evidence="14" key="2">
    <citation type="submission" date="2020-10" db="UniProtKB">
        <authorList>
            <consortium name="WormBaseParasite"/>
        </authorList>
    </citation>
    <scope>IDENTIFICATION</scope>
</reference>
<comment type="catalytic activity">
    <reaction evidence="6 9">
        <text>Hydrolyzes the peptide bond -P2-(S-farnesyl or geranylgeranyl)C-P1'-P2'-P3'-COOH where P1' and P2' are amino acids with aliphatic side chains and P3' is any C-terminal residue.</text>
        <dbReference type="EC" id="3.4.24.84"/>
    </reaction>
</comment>
<feature type="domain" description="Peptidase M48" evidence="11">
    <location>
        <begin position="209"/>
        <end position="460"/>
    </location>
</feature>
<evidence type="ECO:0000256" key="3">
    <source>
        <dbReference type="ARBA" id="ARBA00022801"/>
    </source>
</evidence>
<dbReference type="GO" id="GO:0046872">
    <property type="term" value="F:metal ion binding"/>
    <property type="evidence" value="ECO:0007669"/>
    <property type="project" value="UniProtKB-UniRule"/>
</dbReference>
<dbReference type="InterPro" id="IPR032456">
    <property type="entry name" value="Peptidase_M48_N"/>
</dbReference>
<dbReference type="PANTHER" id="PTHR10120">
    <property type="entry name" value="CAAX PRENYL PROTEASE 1"/>
    <property type="match status" value="1"/>
</dbReference>
<keyword evidence="5 9" id="KW-0482">Metalloprotease</keyword>
<dbReference type="GO" id="GO:0004222">
    <property type="term" value="F:metalloendopeptidase activity"/>
    <property type="evidence" value="ECO:0007669"/>
    <property type="project" value="UniProtKB-UniRule"/>
</dbReference>
<comment type="cofactor">
    <cofactor evidence="8 9">
        <name>Zn(2+)</name>
        <dbReference type="ChEBI" id="CHEBI:29105"/>
    </cofactor>
    <text evidence="8 9">Binds 1 zinc ion per subunit.</text>
</comment>
<feature type="transmembrane region" description="Helical" evidence="9">
    <location>
        <begin position="104"/>
        <end position="124"/>
    </location>
</feature>
<dbReference type="Pfam" id="PF16491">
    <property type="entry name" value="Peptidase_M48_N"/>
    <property type="match status" value="1"/>
</dbReference>
<dbReference type="AlphaFoldDB" id="A0A7E4VJ95"/>
<organism evidence="13 14">
    <name type="scientific">Panagrellus redivivus</name>
    <name type="common">Microworm</name>
    <dbReference type="NCBI Taxonomy" id="6233"/>
    <lineage>
        <taxon>Eukaryota</taxon>
        <taxon>Metazoa</taxon>
        <taxon>Ecdysozoa</taxon>
        <taxon>Nematoda</taxon>
        <taxon>Chromadorea</taxon>
        <taxon>Rhabditida</taxon>
        <taxon>Tylenchina</taxon>
        <taxon>Panagrolaimomorpha</taxon>
        <taxon>Panagrolaimoidea</taxon>
        <taxon>Panagrolaimidae</taxon>
        <taxon>Panagrellus</taxon>
    </lineage>
</organism>
<evidence type="ECO:0000256" key="10">
    <source>
        <dbReference type="SAM" id="MobiDB-lite"/>
    </source>
</evidence>
<feature type="domain" description="CAAX prenyl protease 1 N-terminal" evidence="12">
    <location>
        <begin position="28"/>
        <end position="205"/>
    </location>
</feature>
<evidence type="ECO:0000256" key="8">
    <source>
        <dbReference type="PIRSR" id="PIRSR627057-2"/>
    </source>
</evidence>
<accession>A0A7E4VJ95</accession>
<feature type="active site" description="Proton donor" evidence="7">
    <location>
        <position position="408"/>
    </location>
</feature>
<dbReference type="CDD" id="cd07343">
    <property type="entry name" value="M48A_Zmpste24p_like"/>
    <property type="match status" value="1"/>
</dbReference>
<evidence type="ECO:0000259" key="12">
    <source>
        <dbReference type="Pfam" id="PF16491"/>
    </source>
</evidence>
<dbReference type="InterPro" id="IPR027057">
    <property type="entry name" value="CAXX_Prtase_1"/>
</dbReference>